<dbReference type="EMBL" id="MHOL01000017">
    <property type="protein sequence ID" value="OGZ62618.1"/>
    <property type="molecule type" value="Genomic_DNA"/>
</dbReference>
<organism evidence="1 2">
    <name type="scientific">Candidatus Staskawiczbacteria bacterium RIFCSPHIGHO2_01_FULL_34_27</name>
    <dbReference type="NCBI Taxonomy" id="1802199"/>
    <lineage>
        <taxon>Bacteria</taxon>
        <taxon>Candidatus Staskawicziibacteriota</taxon>
    </lineage>
</organism>
<evidence type="ECO:0000313" key="1">
    <source>
        <dbReference type="EMBL" id="OGZ62618.1"/>
    </source>
</evidence>
<name>A0A1G2HL34_9BACT</name>
<reference evidence="1 2" key="1">
    <citation type="journal article" date="2016" name="Nat. Commun.">
        <title>Thousands of microbial genomes shed light on interconnected biogeochemical processes in an aquifer system.</title>
        <authorList>
            <person name="Anantharaman K."/>
            <person name="Brown C.T."/>
            <person name="Hug L.A."/>
            <person name="Sharon I."/>
            <person name="Castelle C.J."/>
            <person name="Probst A.J."/>
            <person name="Thomas B.C."/>
            <person name="Singh A."/>
            <person name="Wilkins M.J."/>
            <person name="Karaoz U."/>
            <person name="Brodie E.L."/>
            <person name="Williams K.H."/>
            <person name="Hubbard S.S."/>
            <person name="Banfield J.F."/>
        </authorList>
    </citation>
    <scope>NUCLEOTIDE SEQUENCE [LARGE SCALE GENOMIC DNA]</scope>
</reference>
<dbReference type="Gene3D" id="3.90.79.10">
    <property type="entry name" value="Nucleoside Triphosphate Pyrophosphohydrolase"/>
    <property type="match status" value="1"/>
</dbReference>
<comment type="caution">
    <text evidence="1">The sequence shown here is derived from an EMBL/GenBank/DDBJ whole genome shotgun (WGS) entry which is preliminary data.</text>
</comment>
<proteinExistence type="predicted"/>
<gene>
    <name evidence="1" type="ORF">A2639_02670</name>
</gene>
<accession>A0A1G2HL34</accession>
<dbReference type="Proteomes" id="UP000178991">
    <property type="component" value="Unassembled WGS sequence"/>
</dbReference>
<sequence>MANQSNIDILKLSKEKVKNLAVLLLKKISNPENGLGKDLFDAIIAVAPQTTVEAVIVDNIDHPTKVLVMPRNDRNYPKSCHLPGSFIRYSETFLQRLHHLVRTELKTGIKKFKDTNIKYNCLEKKNKRHIIGFYFLVQLSTHPKVTHKWVDYIPKNLIKQHQDFLKNYFGWKKGTSLWK</sequence>
<evidence type="ECO:0000313" key="2">
    <source>
        <dbReference type="Proteomes" id="UP000178991"/>
    </source>
</evidence>
<evidence type="ECO:0008006" key="3">
    <source>
        <dbReference type="Google" id="ProtNLM"/>
    </source>
</evidence>
<protein>
    <recommendedName>
        <fullName evidence="3">Nudix hydrolase domain-containing protein</fullName>
    </recommendedName>
</protein>
<dbReference type="AlphaFoldDB" id="A0A1G2HL34"/>